<evidence type="ECO:0000256" key="1">
    <source>
        <dbReference type="ARBA" id="ARBA00022723"/>
    </source>
</evidence>
<keyword evidence="3" id="KW-0378">Hydrolase</keyword>
<gene>
    <name evidence="3" type="ORF">MNBD_ALPHA06-1785</name>
</gene>
<proteinExistence type="predicted"/>
<dbReference type="GO" id="GO:0006749">
    <property type="term" value="P:glutathione metabolic process"/>
    <property type="evidence" value="ECO:0007669"/>
    <property type="project" value="InterPro"/>
</dbReference>
<accession>A0A3B0RRH3</accession>
<dbReference type="Pfam" id="PF00753">
    <property type="entry name" value="Lactamase_B"/>
    <property type="match status" value="1"/>
</dbReference>
<dbReference type="GO" id="GO:0046872">
    <property type="term" value="F:metal ion binding"/>
    <property type="evidence" value="ECO:0007669"/>
    <property type="project" value="UniProtKB-KW"/>
</dbReference>
<dbReference type="EMBL" id="UOEE01000183">
    <property type="protein sequence ID" value="VAV94489.1"/>
    <property type="molecule type" value="Genomic_DNA"/>
</dbReference>
<dbReference type="InterPro" id="IPR051682">
    <property type="entry name" value="Mito_Persulfide_Diox"/>
</dbReference>
<protein>
    <submittedName>
        <fullName evidence="3">MBL-fold metallo-hydrolase superfamily</fullName>
    </submittedName>
</protein>
<dbReference type="PANTHER" id="PTHR43084">
    <property type="entry name" value="PERSULFIDE DIOXYGENASE ETHE1"/>
    <property type="match status" value="1"/>
</dbReference>
<evidence type="ECO:0000313" key="3">
    <source>
        <dbReference type="EMBL" id="VAV94489.1"/>
    </source>
</evidence>
<dbReference type="GO" id="GO:0050313">
    <property type="term" value="F:sulfur dioxygenase activity"/>
    <property type="evidence" value="ECO:0007669"/>
    <property type="project" value="InterPro"/>
</dbReference>
<reference evidence="3" key="1">
    <citation type="submission" date="2018-06" db="EMBL/GenBank/DDBJ databases">
        <authorList>
            <person name="Zhirakovskaya E."/>
        </authorList>
    </citation>
    <scope>NUCLEOTIDE SEQUENCE</scope>
</reference>
<name>A0A3B0RRH3_9ZZZZ</name>
<evidence type="ECO:0000259" key="2">
    <source>
        <dbReference type="SMART" id="SM00849"/>
    </source>
</evidence>
<dbReference type="InterPro" id="IPR036866">
    <property type="entry name" value="RibonucZ/Hydroxyglut_hydro"/>
</dbReference>
<dbReference type="Gene3D" id="3.60.15.10">
    <property type="entry name" value="Ribonuclease Z/Hydroxyacylglutathione hydrolase-like"/>
    <property type="match status" value="1"/>
</dbReference>
<dbReference type="GO" id="GO:0016787">
    <property type="term" value="F:hydrolase activity"/>
    <property type="evidence" value="ECO:0007669"/>
    <property type="project" value="UniProtKB-KW"/>
</dbReference>
<dbReference type="CDD" id="cd07724">
    <property type="entry name" value="POD-like_MBL-fold"/>
    <property type="match status" value="1"/>
</dbReference>
<dbReference type="PANTHER" id="PTHR43084:SF1">
    <property type="entry name" value="PERSULFIDE DIOXYGENASE ETHE1, MITOCHONDRIAL"/>
    <property type="match status" value="1"/>
</dbReference>
<organism evidence="3">
    <name type="scientific">hydrothermal vent metagenome</name>
    <dbReference type="NCBI Taxonomy" id="652676"/>
    <lineage>
        <taxon>unclassified sequences</taxon>
        <taxon>metagenomes</taxon>
        <taxon>ecological metagenomes</taxon>
    </lineage>
</organism>
<dbReference type="SMART" id="SM00849">
    <property type="entry name" value="Lactamase_B"/>
    <property type="match status" value="1"/>
</dbReference>
<dbReference type="SUPFAM" id="SSF56281">
    <property type="entry name" value="Metallo-hydrolase/oxidoreductase"/>
    <property type="match status" value="1"/>
</dbReference>
<dbReference type="GO" id="GO:0070813">
    <property type="term" value="P:hydrogen sulfide metabolic process"/>
    <property type="evidence" value="ECO:0007669"/>
    <property type="project" value="TreeGrafter"/>
</dbReference>
<dbReference type="InterPro" id="IPR044528">
    <property type="entry name" value="POD-like_MBL-fold"/>
</dbReference>
<feature type="domain" description="Metallo-beta-lactamase" evidence="2">
    <location>
        <begin position="19"/>
        <end position="209"/>
    </location>
</feature>
<dbReference type="InterPro" id="IPR001279">
    <property type="entry name" value="Metallo-B-lactamas"/>
</dbReference>
<sequence>MNKAISGPIVKTFFDETTFTAQYVVHDPATGQAAIIDPVLDFDSASGQISQHWATRILQYGQAHDLTFVWILETHAHADHLSAAGFLADQTGAVTAIGAGITKVQRQFRDVFDFEANFSCDGAQFGRLLSDGDILPLGDMQIRVLATPGHTPACNSFAVDDALFVGDTIFMPDYGSARADFPGGDAAALFTSVQRLYEFADETRMFLCHDYKAQGRDKFVNETSVGVQKRENIHIKADTNQADFVQMRTARDKTLSMPKLILPALQVNLRGGRLPPAADNGISYLKLPLNQFTTA</sequence>
<keyword evidence="1" id="KW-0479">Metal-binding</keyword>
<dbReference type="AlphaFoldDB" id="A0A3B0RRH3"/>